<dbReference type="InterPro" id="IPR003870">
    <property type="entry name" value="DUF222"/>
</dbReference>
<name>A0ABY7JYM6_9ACTN</name>
<keyword evidence="3" id="KW-0540">Nuclease</keyword>
<feature type="compositionally biased region" description="Pro residues" evidence="1">
    <location>
        <begin position="458"/>
        <end position="468"/>
    </location>
</feature>
<evidence type="ECO:0000259" key="2">
    <source>
        <dbReference type="SMART" id="SM00507"/>
    </source>
</evidence>
<dbReference type="Gene3D" id="1.10.30.50">
    <property type="match status" value="1"/>
</dbReference>
<evidence type="ECO:0000256" key="1">
    <source>
        <dbReference type="SAM" id="MobiDB-lite"/>
    </source>
</evidence>
<dbReference type="CDD" id="cd00085">
    <property type="entry name" value="HNHc"/>
    <property type="match status" value="1"/>
</dbReference>
<feature type="domain" description="HNH nuclease" evidence="2">
    <location>
        <begin position="375"/>
        <end position="426"/>
    </location>
</feature>
<evidence type="ECO:0000313" key="3">
    <source>
        <dbReference type="EMBL" id="WAX57095.1"/>
    </source>
</evidence>
<dbReference type="EMBL" id="CP097463">
    <property type="protein sequence ID" value="WAX57095.1"/>
    <property type="molecule type" value="Genomic_DNA"/>
</dbReference>
<protein>
    <submittedName>
        <fullName evidence="3">HNH endonuclease</fullName>
    </submittedName>
</protein>
<gene>
    <name evidence="3" type="ORF">M6B22_21645</name>
</gene>
<dbReference type="InterPro" id="IPR003615">
    <property type="entry name" value="HNH_nuc"/>
</dbReference>
<keyword evidence="3" id="KW-0255">Endonuclease</keyword>
<dbReference type="RefSeq" id="WP_269443630.1">
    <property type="nucleotide sequence ID" value="NZ_CP097463.1"/>
</dbReference>
<proteinExistence type="predicted"/>
<accession>A0ABY7JYM6</accession>
<dbReference type="Proteomes" id="UP001164693">
    <property type="component" value="Chromosome"/>
</dbReference>
<evidence type="ECO:0000313" key="4">
    <source>
        <dbReference type="Proteomes" id="UP001164693"/>
    </source>
</evidence>
<keyword evidence="4" id="KW-1185">Reference proteome</keyword>
<sequence length="482" mass="52772">MGDSDRIVVDGITVDLVDPALYTPLPTASDVLHRPDQVAEAATVLTPSGAVLTAMESLLPTRLSGTGLIDALEACDRLRALVDAKQVELLAELQQRDSDGAQFLQDEVALALHLAPGTAQDRLDTAAELTFRLWDTFELLRDGHLSAVHARILATACAELPDPIVAKVQAQVLKRAPGQTPGEFRAAVRRAIAKQDAKSQNERHREAAAQRHVRKEHVDDGMGWLNLFAPADGIETIWTAVNAWGQRTSRDDTRTADQRRADALVEICTAALAMPGLPAEHGLRPSVNVTLAASTLAGQDDQPGYVNGEPVPADVARRMANQPGARYHYWPVDQAGRLLDQTCPQAPDASQTPTEPTGPVIDSSLITHRYHPTTAIARHVITRDQRCVMPGCRRKAHRCQLDHRLPWPAGATSAENLEPLCKRHHDLKHHAGWTLTRTPDGTYHWTSATRHRYRYRPPELPVPQPPPAARTGPDPNDEPPPF</sequence>
<dbReference type="SMART" id="SM00507">
    <property type="entry name" value="HNHc"/>
    <property type="match status" value="1"/>
</dbReference>
<dbReference type="Pfam" id="PF02720">
    <property type="entry name" value="DUF222"/>
    <property type="match status" value="1"/>
</dbReference>
<reference evidence="3" key="1">
    <citation type="submission" date="2022-05" db="EMBL/GenBank/DDBJ databases">
        <title>Jatrophihabitans sp. SB3-54 whole genome sequence.</title>
        <authorList>
            <person name="Suh M.K."/>
            <person name="Eom M.K."/>
            <person name="Kim J.S."/>
            <person name="Kim H.S."/>
            <person name="Do H.E."/>
            <person name="Shin Y.K."/>
            <person name="Lee J.-S."/>
        </authorList>
    </citation>
    <scope>NUCLEOTIDE SEQUENCE</scope>
    <source>
        <strain evidence="3">SB3-54</strain>
    </source>
</reference>
<keyword evidence="3" id="KW-0378">Hydrolase</keyword>
<feature type="region of interest" description="Disordered" evidence="1">
    <location>
        <begin position="454"/>
        <end position="482"/>
    </location>
</feature>
<dbReference type="GO" id="GO:0004519">
    <property type="term" value="F:endonuclease activity"/>
    <property type="evidence" value="ECO:0007669"/>
    <property type="project" value="UniProtKB-KW"/>
</dbReference>
<organism evidence="3 4">
    <name type="scientific">Jatrophihabitans cynanchi</name>
    <dbReference type="NCBI Taxonomy" id="2944128"/>
    <lineage>
        <taxon>Bacteria</taxon>
        <taxon>Bacillati</taxon>
        <taxon>Actinomycetota</taxon>
        <taxon>Actinomycetes</taxon>
        <taxon>Jatrophihabitantales</taxon>
        <taxon>Jatrophihabitantaceae</taxon>
        <taxon>Jatrophihabitans</taxon>
    </lineage>
</organism>